<dbReference type="InterPro" id="IPR002698">
    <property type="entry name" value="FTHF_cligase"/>
</dbReference>
<gene>
    <name evidence="1" type="ORF">ACFQEY_10810</name>
</gene>
<evidence type="ECO:0000313" key="1">
    <source>
        <dbReference type="EMBL" id="MFC6889503.1"/>
    </source>
</evidence>
<dbReference type="Proteomes" id="UP001596333">
    <property type="component" value="Unassembled WGS sequence"/>
</dbReference>
<dbReference type="Pfam" id="PF01812">
    <property type="entry name" value="5-FTHF_cyc-lig"/>
    <property type="match status" value="1"/>
</dbReference>
<dbReference type="Gene3D" id="3.40.50.10420">
    <property type="entry name" value="NagB/RpiA/CoA transferase-like"/>
    <property type="match status" value="1"/>
</dbReference>
<dbReference type="EMBL" id="JBHSXI010000012">
    <property type="protein sequence ID" value="MFC6889503.1"/>
    <property type="molecule type" value="Genomic_DNA"/>
</dbReference>
<proteinExistence type="predicted"/>
<dbReference type="RefSeq" id="WP_379768373.1">
    <property type="nucleotide sequence ID" value="NZ_JBHSXI010000012.1"/>
</dbReference>
<dbReference type="PANTHER" id="PTHR13017:SF0">
    <property type="entry name" value="METHENYLTETRAHYDROFOLATE SYNTHASE DOMAIN-CONTAINING PROTEIN"/>
    <property type="match status" value="1"/>
</dbReference>
<keyword evidence="2" id="KW-1185">Reference proteome</keyword>
<organism evidence="1 2">
    <name type="scientific">Halorubrum trueperi</name>
    <dbReference type="NCBI Taxonomy" id="2004704"/>
    <lineage>
        <taxon>Archaea</taxon>
        <taxon>Methanobacteriati</taxon>
        <taxon>Methanobacteriota</taxon>
        <taxon>Stenosarchaea group</taxon>
        <taxon>Halobacteria</taxon>
        <taxon>Halobacteriales</taxon>
        <taxon>Haloferacaceae</taxon>
        <taxon>Halorubrum</taxon>
    </lineage>
</organism>
<evidence type="ECO:0000313" key="2">
    <source>
        <dbReference type="Proteomes" id="UP001596333"/>
    </source>
</evidence>
<accession>A0ABD5UJP7</accession>
<protein>
    <submittedName>
        <fullName evidence="1">5-formyltetrahydrofolate cyclo-ligase</fullName>
    </submittedName>
</protein>
<dbReference type="InterPro" id="IPR024185">
    <property type="entry name" value="FTHF_cligase-like_sf"/>
</dbReference>
<dbReference type="InterPro" id="IPR037171">
    <property type="entry name" value="NagB/RpiA_transferase-like"/>
</dbReference>
<dbReference type="SUPFAM" id="SSF100950">
    <property type="entry name" value="NagB/RpiA/CoA transferase-like"/>
    <property type="match status" value="1"/>
</dbReference>
<comment type="caution">
    <text evidence="1">The sequence shown here is derived from an EMBL/GenBank/DDBJ whole genome shotgun (WGS) entry which is preliminary data.</text>
</comment>
<name>A0ABD5UJP7_9EURY</name>
<dbReference type="PANTHER" id="PTHR13017">
    <property type="entry name" value="5-FORMYLTETRAHYDROFOLATE CYCLO-LIGASE-RELATED"/>
    <property type="match status" value="1"/>
</dbReference>
<sequence length="268" mass="28307">MDKQAVREAVWNAFDESGAARFPFPPHDRIPNFAGADAACERLTDTDEWAAASTLKCNPDAPQLPVRRAALRAGKTVYVAQPRLRDPNPFLRLDPDDFVDADSADADSADAVDDGPTVNDATTVSGISTHGTPVAPEDVSRVDLVVSGSVGVTTDGARIGKGEGYSDLEWGVLSELGAVDGETTVATTVHELSVLDGPTSAVVTAVDAGETLPAPDDHDVPLDLIATPERTIRTETPYARPDGIDWNALDAERSSEIPVLAERAPEEV</sequence>
<reference evidence="1 2" key="1">
    <citation type="journal article" date="2019" name="Int. J. Syst. Evol. Microbiol.">
        <title>The Global Catalogue of Microorganisms (GCM) 10K type strain sequencing project: providing services to taxonomists for standard genome sequencing and annotation.</title>
        <authorList>
            <consortium name="The Broad Institute Genomics Platform"/>
            <consortium name="The Broad Institute Genome Sequencing Center for Infectious Disease"/>
            <person name="Wu L."/>
            <person name="Ma J."/>
        </authorList>
    </citation>
    <scope>NUCLEOTIDE SEQUENCE [LARGE SCALE GENOMIC DNA]</scope>
    <source>
        <strain evidence="1 2">Y73</strain>
    </source>
</reference>
<dbReference type="AlphaFoldDB" id="A0ABD5UJP7"/>